<sequence>MNLEDEYVDDKHADYISWICPKEYRPFKSNSSSNWSLQKALKSTFNCALDKELTQNAWTYGLNKALHHHLTTEKQVIIENIIKYAINDVLAARKLYFYILCKSAEAILTVQSVLGTTQALPSPSSSSPIGNGNNTIKELPLVINDSSQHQVPTFFVLSDSHGKCLNKQLLSQTTTEMTTTNHHVTITAVSGLKWIDIYEPHLSLAHLIHTPTILSFLSRAAALILLIGTNSIRLTKSTDVIQQVEQVITHIRNNHQQLEDEQNIAIIPSFSCAKTTQKFPTTTSLEQNIESYNNLLISLAQTMKFSI</sequence>
<evidence type="ECO:0000313" key="2">
    <source>
        <dbReference type="EMBL" id="CAF0878355.1"/>
    </source>
</evidence>
<evidence type="ECO:0000313" key="5">
    <source>
        <dbReference type="Proteomes" id="UP000663829"/>
    </source>
</evidence>
<reference evidence="2" key="1">
    <citation type="submission" date="2021-02" db="EMBL/GenBank/DDBJ databases">
        <authorList>
            <person name="Nowell W R."/>
        </authorList>
    </citation>
    <scope>NUCLEOTIDE SEQUENCE</scope>
</reference>
<dbReference type="Proteomes" id="UP000663829">
    <property type="component" value="Unassembled WGS sequence"/>
</dbReference>
<dbReference type="Proteomes" id="UP000682733">
    <property type="component" value="Unassembled WGS sequence"/>
</dbReference>
<dbReference type="Proteomes" id="UP000677228">
    <property type="component" value="Unassembled WGS sequence"/>
</dbReference>
<dbReference type="AlphaFoldDB" id="A0A813XME7"/>
<dbReference type="EMBL" id="CAJNOQ010001225">
    <property type="protein sequence ID" value="CAF0878355.1"/>
    <property type="molecule type" value="Genomic_DNA"/>
</dbReference>
<evidence type="ECO:0000313" key="3">
    <source>
        <dbReference type="EMBL" id="CAF3580992.1"/>
    </source>
</evidence>
<dbReference type="Proteomes" id="UP000681722">
    <property type="component" value="Unassembled WGS sequence"/>
</dbReference>
<name>A0A813XME7_9BILA</name>
<gene>
    <name evidence="2" type="ORF">GPM918_LOCUS7475</name>
    <name evidence="1" type="ORF">OVA965_LOCUS4483</name>
    <name evidence="4" type="ORF">SRO942_LOCUS7475</name>
    <name evidence="3" type="ORF">TMI583_LOCUS4481</name>
</gene>
<keyword evidence="5" id="KW-1185">Reference proteome</keyword>
<dbReference type="EMBL" id="CAJOBA010001181">
    <property type="protein sequence ID" value="CAF3580992.1"/>
    <property type="molecule type" value="Genomic_DNA"/>
</dbReference>
<protein>
    <submittedName>
        <fullName evidence="2">Uncharacterized protein</fullName>
    </submittedName>
</protein>
<dbReference type="OrthoDB" id="10060290at2759"/>
<evidence type="ECO:0000313" key="1">
    <source>
        <dbReference type="EMBL" id="CAF0797836.1"/>
    </source>
</evidence>
<proteinExistence type="predicted"/>
<dbReference type="EMBL" id="CAJOBC010001225">
    <property type="protein sequence ID" value="CAF3664927.1"/>
    <property type="molecule type" value="Genomic_DNA"/>
</dbReference>
<comment type="caution">
    <text evidence="2">The sequence shown here is derived from an EMBL/GenBank/DDBJ whole genome shotgun (WGS) entry which is preliminary data.</text>
</comment>
<evidence type="ECO:0000313" key="4">
    <source>
        <dbReference type="EMBL" id="CAF3664927.1"/>
    </source>
</evidence>
<accession>A0A813XME7</accession>
<organism evidence="2 5">
    <name type="scientific">Didymodactylos carnosus</name>
    <dbReference type="NCBI Taxonomy" id="1234261"/>
    <lineage>
        <taxon>Eukaryota</taxon>
        <taxon>Metazoa</taxon>
        <taxon>Spiralia</taxon>
        <taxon>Gnathifera</taxon>
        <taxon>Rotifera</taxon>
        <taxon>Eurotatoria</taxon>
        <taxon>Bdelloidea</taxon>
        <taxon>Philodinida</taxon>
        <taxon>Philodinidae</taxon>
        <taxon>Didymodactylos</taxon>
    </lineage>
</organism>
<dbReference type="EMBL" id="CAJNOK010001181">
    <property type="protein sequence ID" value="CAF0797836.1"/>
    <property type="molecule type" value="Genomic_DNA"/>
</dbReference>